<keyword evidence="4" id="KW-1185">Reference proteome</keyword>
<dbReference type="RefSeq" id="WP_145078465.1">
    <property type="nucleotide sequence ID" value="NZ_CP036425.1"/>
</dbReference>
<feature type="region of interest" description="Disordered" evidence="1">
    <location>
        <begin position="596"/>
        <end position="618"/>
    </location>
</feature>
<sequence length="618" mass="70276">MQSIFFITPRSLTLLTFLLVALFIYLAIRAFKGKRIDNHPLCKQCRYDLTGTNTPYTTCPECGHDISLPANLIHGNRQRRPYLTSLYLLFALFSFTPLTYQLTQSNLNSYKPLRLLLFEVTNPTWSFDDKAALSEIQLRIQGNHLSTAQANQLVSALLPYITTQSKLGKFDLLQTIRRTDDNYSLSNQTHLNIFNLIAADSLQGSIPYQSFGMQKRFCEYLNTPDIVSNTRLKHYAANLLNTLNTTDLKTITETQSKPVDPNIAPVALILAHRRNLLSDAQQQQLAQYITHYNFQGRAYRDKNTDYLYHIFSNYDNFVFKSIPYDAQTNLQLDPVGQYTYKTIGFNIDNLFYPYKDTYDQWSNIGYPHTIRFSGGGSSSSRTRLNRLPFKLKPAQSFSLVLDVEYTFTNCDTPIKTQITTQPQTLTYTQDLPDIQRITNNLDAEALADGIQFIAPDKNLHATRISNNTPHTQSIVYCKIDDIPSPRNPEWRTSISQRINSTIAINTPFAYHFYIEHDGKLYDTESTISSETGNTINYSTDKFKNIPTALVGKKVTVLLKPDIHKAQTFMLTDKILANEIRIPNVLIVEYIPATDTTPARISTEPHPPSSSSLPTTSSP</sequence>
<evidence type="ECO:0000313" key="3">
    <source>
        <dbReference type="EMBL" id="QDU34522.1"/>
    </source>
</evidence>
<evidence type="ECO:0000313" key="4">
    <source>
        <dbReference type="Proteomes" id="UP000317369"/>
    </source>
</evidence>
<dbReference type="EMBL" id="CP036425">
    <property type="protein sequence ID" value="QDU34522.1"/>
    <property type="molecule type" value="Genomic_DNA"/>
</dbReference>
<feature type="compositionally biased region" description="Low complexity" evidence="1">
    <location>
        <begin position="608"/>
        <end position="618"/>
    </location>
</feature>
<evidence type="ECO:0000256" key="1">
    <source>
        <dbReference type="SAM" id="MobiDB-lite"/>
    </source>
</evidence>
<feature type="transmembrane region" description="Helical" evidence="2">
    <location>
        <begin position="12"/>
        <end position="31"/>
    </location>
</feature>
<keyword evidence="2" id="KW-1133">Transmembrane helix</keyword>
<gene>
    <name evidence="3" type="ORF">KS4_25920</name>
</gene>
<evidence type="ECO:0000256" key="2">
    <source>
        <dbReference type="SAM" id="Phobius"/>
    </source>
</evidence>
<dbReference type="AlphaFoldDB" id="A0A517YWE4"/>
<organism evidence="3 4">
    <name type="scientific">Poriferisphaera corsica</name>
    <dbReference type="NCBI Taxonomy" id="2528020"/>
    <lineage>
        <taxon>Bacteria</taxon>
        <taxon>Pseudomonadati</taxon>
        <taxon>Planctomycetota</taxon>
        <taxon>Phycisphaerae</taxon>
        <taxon>Phycisphaerales</taxon>
        <taxon>Phycisphaeraceae</taxon>
        <taxon>Poriferisphaera</taxon>
    </lineage>
</organism>
<dbReference type="OrthoDB" id="9810131at2"/>
<name>A0A517YWE4_9BACT</name>
<keyword evidence="2" id="KW-0812">Transmembrane</keyword>
<dbReference type="KEGG" id="pcor:KS4_25920"/>
<accession>A0A517YWE4</accession>
<proteinExistence type="predicted"/>
<protein>
    <submittedName>
        <fullName evidence="3">Uncharacterized protein</fullName>
    </submittedName>
</protein>
<dbReference type="Proteomes" id="UP000317369">
    <property type="component" value="Chromosome"/>
</dbReference>
<keyword evidence="2" id="KW-0472">Membrane</keyword>
<reference evidence="3 4" key="1">
    <citation type="submission" date="2019-02" db="EMBL/GenBank/DDBJ databases">
        <title>Deep-cultivation of Planctomycetes and their phenomic and genomic characterization uncovers novel biology.</title>
        <authorList>
            <person name="Wiegand S."/>
            <person name="Jogler M."/>
            <person name="Boedeker C."/>
            <person name="Pinto D."/>
            <person name="Vollmers J."/>
            <person name="Rivas-Marin E."/>
            <person name="Kohn T."/>
            <person name="Peeters S.H."/>
            <person name="Heuer A."/>
            <person name="Rast P."/>
            <person name="Oberbeckmann S."/>
            <person name="Bunk B."/>
            <person name="Jeske O."/>
            <person name="Meyerdierks A."/>
            <person name="Storesund J.E."/>
            <person name="Kallscheuer N."/>
            <person name="Luecker S."/>
            <person name="Lage O.M."/>
            <person name="Pohl T."/>
            <person name="Merkel B.J."/>
            <person name="Hornburger P."/>
            <person name="Mueller R.-W."/>
            <person name="Bruemmer F."/>
            <person name="Labrenz M."/>
            <person name="Spormann A.M."/>
            <person name="Op den Camp H."/>
            <person name="Overmann J."/>
            <person name="Amann R."/>
            <person name="Jetten M.S.M."/>
            <person name="Mascher T."/>
            <person name="Medema M.H."/>
            <person name="Devos D.P."/>
            <person name="Kaster A.-K."/>
            <person name="Ovreas L."/>
            <person name="Rohde M."/>
            <person name="Galperin M.Y."/>
            <person name="Jogler C."/>
        </authorList>
    </citation>
    <scope>NUCLEOTIDE SEQUENCE [LARGE SCALE GENOMIC DNA]</scope>
    <source>
        <strain evidence="3 4">KS4</strain>
    </source>
</reference>
<feature type="transmembrane region" description="Helical" evidence="2">
    <location>
        <begin position="82"/>
        <end position="100"/>
    </location>
</feature>